<protein>
    <submittedName>
        <fullName evidence="2">Uncharacterized protein</fullName>
    </submittedName>
</protein>
<proteinExistence type="predicted"/>
<sequence>MFAFYVSGQPVLPNNPRPRLHVTQKRRLENGLTDTGTSLFGSFVLLCDLFTVTASTCWFEVMMLNYSETRKKQNQTDAVWSLKEQRQNKVMSISTRIQLFTLRSDEYVS</sequence>
<dbReference type="AlphaFoldDB" id="A0AAV1ESU0"/>
<evidence type="ECO:0000313" key="3">
    <source>
        <dbReference type="Proteomes" id="UP001178508"/>
    </source>
</evidence>
<feature type="transmembrane region" description="Helical" evidence="1">
    <location>
        <begin position="39"/>
        <end position="61"/>
    </location>
</feature>
<gene>
    <name evidence="2" type="ORF">XNOV1_A018509</name>
</gene>
<name>A0AAV1ESU0_XYRNO</name>
<keyword evidence="3" id="KW-1185">Reference proteome</keyword>
<evidence type="ECO:0000313" key="2">
    <source>
        <dbReference type="EMBL" id="CAJ1051755.1"/>
    </source>
</evidence>
<keyword evidence="1" id="KW-1133">Transmembrane helix</keyword>
<reference evidence="2" key="1">
    <citation type="submission" date="2023-08" db="EMBL/GenBank/DDBJ databases">
        <authorList>
            <person name="Alioto T."/>
            <person name="Alioto T."/>
            <person name="Gomez Garrido J."/>
        </authorList>
    </citation>
    <scope>NUCLEOTIDE SEQUENCE</scope>
</reference>
<keyword evidence="1" id="KW-0812">Transmembrane</keyword>
<dbReference type="Proteomes" id="UP001178508">
    <property type="component" value="Chromosome 2"/>
</dbReference>
<organism evidence="2 3">
    <name type="scientific">Xyrichtys novacula</name>
    <name type="common">Pearly razorfish</name>
    <name type="synonym">Hemipteronotus novacula</name>
    <dbReference type="NCBI Taxonomy" id="13765"/>
    <lineage>
        <taxon>Eukaryota</taxon>
        <taxon>Metazoa</taxon>
        <taxon>Chordata</taxon>
        <taxon>Craniata</taxon>
        <taxon>Vertebrata</taxon>
        <taxon>Euteleostomi</taxon>
        <taxon>Actinopterygii</taxon>
        <taxon>Neopterygii</taxon>
        <taxon>Teleostei</taxon>
        <taxon>Neoteleostei</taxon>
        <taxon>Acanthomorphata</taxon>
        <taxon>Eupercaria</taxon>
        <taxon>Labriformes</taxon>
        <taxon>Labridae</taxon>
        <taxon>Xyrichtys</taxon>
    </lineage>
</organism>
<evidence type="ECO:0000256" key="1">
    <source>
        <dbReference type="SAM" id="Phobius"/>
    </source>
</evidence>
<dbReference type="EMBL" id="OY660865">
    <property type="protein sequence ID" value="CAJ1051755.1"/>
    <property type="molecule type" value="Genomic_DNA"/>
</dbReference>
<keyword evidence="1" id="KW-0472">Membrane</keyword>
<accession>A0AAV1ESU0</accession>